<proteinExistence type="predicted"/>
<keyword evidence="4" id="KW-1185">Reference proteome</keyword>
<dbReference type="InterPro" id="IPR012341">
    <property type="entry name" value="6hp_glycosidase-like_sf"/>
</dbReference>
<dbReference type="InterPro" id="IPR008928">
    <property type="entry name" value="6-hairpin_glycosidase_sf"/>
</dbReference>
<feature type="domain" description="Glycosyl hydrolase family 95 catalytic" evidence="2">
    <location>
        <begin position="309"/>
        <end position="664"/>
    </location>
</feature>
<feature type="domain" description="Alpha fucosidase A-like C-terminal" evidence="1">
    <location>
        <begin position="666"/>
        <end position="726"/>
    </location>
</feature>
<dbReference type="EMBL" id="JAASQJ010000004">
    <property type="protein sequence ID" value="NIJ55058.1"/>
    <property type="molecule type" value="Genomic_DNA"/>
</dbReference>
<dbReference type="Proteomes" id="UP001179181">
    <property type="component" value="Unassembled WGS sequence"/>
</dbReference>
<evidence type="ECO:0000313" key="3">
    <source>
        <dbReference type="EMBL" id="NIJ55058.1"/>
    </source>
</evidence>
<dbReference type="InterPro" id="IPR054363">
    <property type="entry name" value="GH95_cat"/>
</dbReference>
<dbReference type="InterPro" id="IPR049053">
    <property type="entry name" value="AFCA-like_C"/>
</dbReference>
<accession>A0ABX0UPX8</accession>
<name>A0ABX0UPX8_9BACT</name>
<dbReference type="Pfam" id="PF22124">
    <property type="entry name" value="Glyco_hydro_95_cat"/>
    <property type="match status" value="1"/>
</dbReference>
<dbReference type="Gene3D" id="1.50.10.10">
    <property type="match status" value="1"/>
</dbReference>
<dbReference type="PANTHER" id="PTHR31084:SF0">
    <property type="entry name" value="ALPHA-L-FUCOSIDASE 2"/>
    <property type="match status" value="1"/>
</dbReference>
<dbReference type="Pfam" id="PF21307">
    <property type="entry name" value="Glyco_hydro_95_C"/>
    <property type="match status" value="1"/>
</dbReference>
<gene>
    <name evidence="3" type="ORF">FHS68_004245</name>
</gene>
<reference evidence="3 4" key="1">
    <citation type="submission" date="2020-03" db="EMBL/GenBank/DDBJ databases">
        <title>Genomic Encyclopedia of Type Strains, Phase IV (KMG-IV): sequencing the most valuable type-strain genomes for metagenomic binning, comparative biology and taxonomic classification.</title>
        <authorList>
            <person name="Goeker M."/>
        </authorList>
    </citation>
    <scope>NUCLEOTIDE SEQUENCE [LARGE SCALE GENOMIC DNA]</scope>
    <source>
        <strain evidence="3 4">DSM 102865</strain>
    </source>
</reference>
<dbReference type="PANTHER" id="PTHR31084">
    <property type="entry name" value="ALPHA-L-FUCOSIDASE 2"/>
    <property type="match status" value="1"/>
</dbReference>
<organism evidence="3 4">
    <name type="scientific">Dyadobacter arcticus</name>
    <dbReference type="NCBI Taxonomy" id="1078754"/>
    <lineage>
        <taxon>Bacteria</taxon>
        <taxon>Pseudomonadati</taxon>
        <taxon>Bacteroidota</taxon>
        <taxon>Cytophagia</taxon>
        <taxon>Cytophagales</taxon>
        <taxon>Spirosomataceae</taxon>
        <taxon>Dyadobacter</taxon>
    </lineage>
</organism>
<evidence type="ECO:0008006" key="5">
    <source>
        <dbReference type="Google" id="ProtNLM"/>
    </source>
</evidence>
<evidence type="ECO:0000259" key="1">
    <source>
        <dbReference type="Pfam" id="PF21307"/>
    </source>
</evidence>
<comment type="caution">
    <text evidence="3">The sequence shown here is derived from an EMBL/GenBank/DDBJ whole genome shotgun (WGS) entry which is preliminary data.</text>
</comment>
<evidence type="ECO:0000313" key="4">
    <source>
        <dbReference type="Proteomes" id="UP001179181"/>
    </source>
</evidence>
<protein>
    <recommendedName>
        <fullName evidence="5">Glycosyl hydrolase family 65, N-terminal domain</fullName>
    </recommendedName>
</protein>
<sequence length="763" mass="86168">MAKLVLVLFLLVNYTCLLGQPLEKHGLHFDKLAAVWDEAIPLGNGTVGALIWQKDGNLRFSLDRADIWDMRPMAGLHRDEFSYKWVQGQVAKKDYKPVQQYFDAPYDREPAPSKIPAGGLEFALPSSSKVKSAKLLLANAICEVEWDSGMKLKTFVHATQPVGWFRFENIKSAFLPELVAPKYQGKIAAGGEVNSLVGDDLARLGYKQGTVERQKNRIVYQQEGWGGFRYEITVEWREPKAGILEGVWSISSQYPDQKISVAASDHIKTALARGYHKDFDSHSAWWKGFWSKSSLRIPDPILEKQWFLEQYKFGSAARRGAPPISLQAVWTADNGRIPPWKGDFHHDLNTQLSYWPSYSGNHLEEGLGYFDHLDTNILNYKRYTKMYFGTDGLAVPGVTTLDGTEMGGWIQYSLSPTVSSWLAQHYYLQWRYSMDRGFLENKAYPWFREVCTFLEQITVKSKDGMRKLPIGSSPEINDNKLTAWFDENTNYDLALMKFAMGTAAELAQELGKDAEAAHWKQLAAEFGDYAITKNNELMFAPSLPYNESHRHFSHMMAIHPLGLLRWEDGDKSRSIIKNSISLLEKTGPDYWCGYSYSWLANMKARAKDGDGAAKYLEVFARAFCLPNSFHVNGDQTKSGLSKFTYRPFTLEGNFAFAAGLQEMLIQSYAGFIEVLPAVPADWKDISFENLRTEGAFLVSVKKENGRLSEVKIVSEKGGLTNLKQPFKKWKTISASDILLSNGANGMIELECKPGGYIVLQNAE</sequence>
<evidence type="ECO:0000259" key="2">
    <source>
        <dbReference type="Pfam" id="PF22124"/>
    </source>
</evidence>
<dbReference type="SUPFAM" id="SSF48208">
    <property type="entry name" value="Six-hairpin glycosidases"/>
    <property type="match status" value="1"/>
</dbReference>
<dbReference type="RefSeq" id="WP_167274288.1">
    <property type="nucleotide sequence ID" value="NZ_JAASQJ010000004.1"/>
</dbReference>